<dbReference type="PANTHER" id="PTHR11735:SF11">
    <property type="entry name" value="TRNA THREONYLCARBAMOYLADENOSINE BIOSYNTHESIS PROTEIN TSAB"/>
    <property type="match status" value="1"/>
</dbReference>
<sequence length="217" mass="22028">MLILALDTAQADCSAAVFDRASDSLVGRCVETIGKGHAERMMAVIDSALTEAGRKPADIDRIAVNIGPGSFTGVRIGVAAARALALAVKAECVGVSSLAAIAFQHRTARPGSAVTATLDARRGEAFAQVFDADGDPLTQPAAHAYDDLAGLARRHGAVPVGAGAIVAGLAEPMPEDRVTIETIAVLGASVVPGPSVSPLYLRAPDAKPQLGFAVARA</sequence>
<dbReference type="PANTHER" id="PTHR11735">
    <property type="entry name" value="TRNA N6-ADENOSINE THREONYLCARBAMOYLTRANSFERASE"/>
    <property type="match status" value="1"/>
</dbReference>
<proteinExistence type="predicted"/>
<dbReference type="Gene3D" id="3.30.420.40">
    <property type="match status" value="2"/>
</dbReference>
<dbReference type="AlphaFoldDB" id="A0A1U9Z6G3"/>
<dbReference type="SUPFAM" id="SSF53067">
    <property type="entry name" value="Actin-like ATPase domain"/>
    <property type="match status" value="1"/>
</dbReference>
<organism evidence="2 3">
    <name type="scientific">Martelella mediterranea DSM 17316</name>
    <dbReference type="NCBI Taxonomy" id="1122214"/>
    <lineage>
        <taxon>Bacteria</taxon>
        <taxon>Pseudomonadati</taxon>
        <taxon>Pseudomonadota</taxon>
        <taxon>Alphaproteobacteria</taxon>
        <taxon>Hyphomicrobiales</taxon>
        <taxon>Aurantimonadaceae</taxon>
        <taxon>Martelella</taxon>
    </lineage>
</organism>
<dbReference type="eggNOG" id="COG1214">
    <property type="taxonomic scope" value="Bacteria"/>
</dbReference>
<dbReference type="EMBL" id="CP020330">
    <property type="protein sequence ID" value="AQZ53210.1"/>
    <property type="molecule type" value="Genomic_DNA"/>
</dbReference>
<evidence type="ECO:0000259" key="1">
    <source>
        <dbReference type="Pfam" id="PF00814"/>
    </source>
</evidence>
<dbReference type="GO" id="GO:0002949">
    <property type="term" value="P:tRNA threonylcarbamoyladenosine modification"/>
    <property type="evidence" value="ECO:0007669"/>
    <property type="project" value="InterPro"/>
</dbReference>
<name>A0A1U9Z6G3_9HYPH</name>
<dbReference type="InterPro" id="IPR000905">
    <property type="entry name" value="Gcp-like_dom"/>
</dbReference>
<evidence type="ECO:0000313" key="2">
    <source>
        <dbReference type="EMBL" id="AQZ53210.1"/>
    </source>
</evidence>
<feature type="domain" description="Gcp-like" evidence="1">
    <location>
        <begin position="34"/>
        <end position="152"/>
    </location>
</feature>
<dbReference type="InterPro" id="IPR022496">
    <property type="entry name" value="T6A_TsaB"/>
</dbReference>
<evidence type="ECO:0000313" key="3">
    <source>
        <dbReference type="Proteomes" id="UP000191135"/>
    </source>
</evidence>
<reference evidence="2 3" key="1">
    <citation type="submission" date="2017-03" db="EMBL/GenBank/DDBJ databases">
        <title>Foreign affairs: Plasmid Transfer between Roseobacters and Rhizobia.</title>
        <authorList>
            <person name="Bartling P."/>
            <person name="Bunk B."/>
            <person name="Overmann J."/>
            <person name="Brinkmann H."/>
            <person name="Petersen J."/>
        </authorList>
    </citation>
    <scope>NUCLEOTIDE SEQUENCE [LARGE SCALE GENOMIC DNA]</scope>
    <source>
        <strain evidence="2 3">MACL11</strain>
    </source>
</reference>
<dbReference type="Proteomes" id="UP000191135">
    <property type="component" value="Chromosome"/>
</dbReference>
<dbReference type="InterPro" id="IPR043129">
    <property type="entry name" value="ATPase_NBD"/>
</dbReference>
<dbReference type="KEGG" id="mmed:Mame_03909"/>
<dbReference type="Pfam" id="PF00814">
    <property type="entry name" value="TsaD"/>
    <property type="match status" value="1"/>
</dbReference>
<dbReference type="NCBIfam" id="TIGR03725">
    <property type="entry name" value="T6A_YeaZ"/>
    <property type="match status" value="1"/>
</dbReference>
<protein>
    <submittedName>
        <fullName evidence="2">T(6)A37 threonylcarbamoyladenosine biosynthesis protein</fullName>
    </submittedName>
</protein>
<dbReference type="GO" id="GO:0005829">
    <property type="term" value="C:cytosol"/>
    <property type="evidence" value="ECO:0007669"/>
    <property type="project" value="TreeGrafter"/>
</dbReference>
<gene>
    <name evidence="2" type="primary">gcp_2</name>
    <name evidence="2" type="ORF">Mame_03909</name>
</gene>
<accession>A0A1U9Z6G3</accession>
<dbReference type="STRING" id="1122214.Mame_03909"/>
<dbReference type="OrthoDB" id="9809995at2"/>
<dbReference type="RefSeq" id="WP_018065541.1">
    <property type="nucleotide sequence ID" value="NZ_AQWH01000014.1"/>
</dbReference>
<keyword evidence="3" id="KW-1185">Reference proteome</keyword>